<sequence length="245" mass="26724">MAGYGQHPHTGYGSPAPTQGQQPHGQYGAPPPQQHGYGQQPSYAQQPQQGHGQPQGGSQGVGIFSQFMKPYPTTIVLKEHVMSLTGDSFSVKQEDGTRVIQVEGKLMSISGRKKVTDNAGNHLFDISKEHLHIHTTFAIEDPNGQKLMEVKNSFKLFGSSATATFTSTNGRQERLKMKGSFFDTSAEIIDEERGGQVVARIDRKLLSGKDIFFGQQTYAVQIMPGVDQALIAAMCICLDEKNNEA</sequence>
<accession>A0A177CI57</accession>
<dbReference type="OrthoDB" id="97518at2759"/>
<dbReference type="SUPFAM" id="SSF81995">
    <property type="entry name" value="beta-sandwich domain of Sec23/24"/>
    <property type="match status" value="1"/>
</dbReference>
<organism evidence="3 4">
    <name type="scientific">Paraphaeosphaeria sporulosa</name>
    <dbReference type="NCBI Taxonomy" id="1460663"/>
    <lineage>
        <taxon>Eukaryota</taxon>
        <taxon>Fungi</taxon>
        <taxon>Dikarya</taxon>
        <taxon>Ascomycota</taxon>
        <taxon>Pezizomycotina</taxon>
        <taxon>Dothideomycetes</taxon>
        <taxon>Pleosporomycetidae</taxon>
        <taxon>Pleosporales</taxon>
        <taxon>Massarineae</taxon>
        <taxon>Didymosphaeriaceae</taxon>
        <taxon>Paraphaeosphaeria</taxon>
    </lineage>
</organism>
<keyword evidence="4" id="KW-1185">Reference proteome</keyword>
<reference evidence="3 4" key="1">
    <citation type="submission" date="2016-05" db="EMBL/GenBank/DDBJ databases">
        <title>Comparative analysis of secretome profiles of manganese(II)-oxidizing ascomycete fungi.</title>
        <authorList>
            <consortium name="DOE Joint Genome Institute"/>
            <person name="Zeiner C.A."/>
            <person name="Purvine S.O."/>
            <person name="Zink E.M."/>
            <person name="Wu S."/>
            <person name="Pasa-Tolic L."/>
            <person name="Chaput D.L."/>
            <person name="Haridas S."/>
            <person name="Grigoriev I.V."/>
            <person name="Santelli C.M."/>
            <person name="Hansel C.M."/>
        </authorList>
    </citation>
    <scope>NUCLEOTIDE SEQUENCE [LARGE SCALE GENOMIC DNA]</scope>
    <source>
        <strain evidence="3 4">AP3s5-JAC2a</strain>
    </source>
</reference>
<dbReference type="PANTHER" id="PTHR31087">
    <property type="match status" value="1"/>
</dbReference>
<comment type="similarity">
    <text evidence="1">Belongs to the LOR family.</text>
</comment>
<dbReference type="RefSeq" id="XP_018036832.1">
    <property type="nucleotide sequence ID" value="XM_018182004.1"/>
</dbReference>
<proteinExistence type="inferred from homology"/>
<gene>
    <name evidence="3" type="ORF">CC84DRAFT_1205952</name>
</gene>
<evidence type="ECO:0000256" key="1">
    <source>
        <dbReference type="ARBA" id="ARBA00005437"/>
    </source>
</evidence>
<dbReference type="GeneID" id="28765490"/>
<evidence type="ECO:0000313" key="4">
    <source>
        <dbReference type="Proteomes" id="UP000077069"/>
    </source>
</evidence>
<dbReference type="InParanoid" id="A0A177CI57"/>
<feature type="region of interest" description="Disordered" evidence="2">
    <location>
        <begin position="1"/>
        <end position="64"/>
    </location>
</feature>
<dbReference type="InterPro" id="IPR025659">
    <property type="entry name" value="Tubby-like_C"/>
</dbReference>
<dbReference type="PANTHER" id="PTHR31087:SF161">
    <property type="entry name" value="TUBBY C 2 FAMILY PROTEIN"/>
    <property type="match status" value="1"/>
</dbReference>
<evidence type="ECO:0000256" key="2">
    <source>
        <dbReference type="SAM" id="MobiDB-lite"/>
    </source>
</evidence>
<dbReference type="SUPFAM" id="SSF54518">
    <property type="entry name" value="Tubby C-terminal domain-like"/>
    <property type="match status" value="1"/>
</dbReference>
<dbReference type="Gene3D" id="2.40.160.200">
    <property type="entry name" value="LURP1-related"/>
    <property type="match status" value="1"/>
</dbReference>
<name>A0A177CI57_9PLEO</name>
<dbReference type="Proteomes" id="UP000077069">
    <property type="component" value="Unassembled WGS sequence"/>
</dbReference>
<dbReference type="Pfam" id="PF04525">
    <property type="entry name" value="LOR"/>
    <property type="match status" value="1"/>
</dbReference>
<feature type="compositionally biased region" description="Low complexity" evidence="2">
    <location>
        <begin position="19"/>
        <end position="52"/>
    </location>
</feature>
<evidence type="ECO:0000313" key="3">
    <source>
        <dbReference type="EMBL" id="OAG06467.1"/>
    </source>
</evidence>
<dbReference type="STRING" id="1460663.A0A177CI57"/>
<dbReference type="EMBL" id="KV441552">
    <property type="protein sequence ID" value="OAG06467.1"/>
    <property type="molecule type" value="Genomic_DNA"/>
</dbReference>
<protein>
    <submittedName>
        <fullName evidence="3">DUF567-domain-containing protein</fullName>
    </submittedName>
</protein>
<dbReference type="InterPro" id="IPR007612">
    <property type="entry name" value="LOR"/>
</dbReference>
<dbReference type="InterPro" id="IPR038595">
    <property type="entry name" value="LOR_sf"/>
</dbReference>
<dbReference type="AlphaFoldDB" id="A0A177CI57"/>